<feature type="transmembrane region" description="Helical" evidence="10">
    <location>
        <begin position="23"/>
        <end position="42"/>
    </location>
</feature>
<evidence type="ECO:0000256" key="1">
    <source>
        <dbReference type="ARBA" id="ARBA00004232"/>
    </source>
</evidence>
<comment type="subcellular location">
    <subcellularLocation>
        <location evidence="1">Nucleus membrane</location>
        <topology evidence="1">Multi-pass membrane protein</topology>
    </subcellularLocation>
</comment>
<name>A0AAV7C5M0_ENGPU</name>
<proteinExistence type="inferred from homology"/>
<feature type="transmembrane region" description="Helical" evidence="10">
    <location>
        <begin position="49"/>
        <end position="66"/>
    </location>
</feature>
<organism evidence="11 12">
    <name type="scientific">Engystomops pustulosus</name>
    <name type="common">Tungara frog</name>
    <name type="synonym">Physalaemus pustulosus</name>
    <dbReference type="NCBI Taxonomy" id="76066"/>
    <lineage>
        <taxon>Eukaryota</taxon>
        <taxon>Metazoa</taxon>
        <taxon>Chordata</taxon>
        <taxon>Craniata</taxon>
        <taxon>Vertebrata</taxon>
        <taxon>Euteleostomi</taxon>
        <taxon>Amphibia</taxon>
        <taxon>Batrachia</taxon>
        <taxon>Anura</taxon>
        <taxon>Neobatrachia</taxon>
        <taxon>Hyloidea</taxon>
        <taxon>Leptodactylidae</taxon>
        <taxon>Leiuperinae</taxon>
        <taxon>Engystomops</taxon>
    </lineage>
</organism>
<comment type="caution">
    <text evidence="11">The sequence shown here is derived from an EMBL/GenBank/DDBJ whole genome shotgun (WGS) entry which is preliminary data.</text>
</comment>
<dbReference type="Pfam" id="PF14770">
    <property type="entry name" value="TMEM18"/>
    <property type="match status" value="1"/>
</dbReference>
<dbReference type="InterPro" id="IPR026721">
    <property type="entry name" value="TMEM18"/>
</dbReference>
<evidence type="ECO:0000256" key="2">
    <source>
        <dbReference type="ARBA" id="ARBA00009971"/>
    </source>
</evidence>
<gene>
    <name evidence="11" type="ORF">GDO81_007225</name>
</gene>
<evidence type="ECO:0000256" key="9">
    <source>
        <dbReference type="ARBA" id="ARBA00023242"/>
    </source>
</evidence>
<protein>
    <recommendedName>
        <fullName evidence="3">Transmembrane protein 18</fullName>
    </recommendedName>
</protein>
<keyword evidence="6" id="KW-0175">Coiled coil</keyword>
<evidence type="ECO:0000256" key="7">
    <source>
        <dbReference type="ARBA" id="ARBA00023125"/>
    </source>
</evidence>
<evidence type="ECO:0000256" key="3">
    <source>
        <dbReference type="ARBA" id="ARBA00014253"/>
    </source>
</evidence>
<keyword evidence="4 10" id="KW-0812">Transmembrane</keyword>
<evidence type="ECO:0000313" key="12">
    <source>
        <dbReference type="Proteomes" id="UP000824782"/>
    </source>
</evidence>
<reference evidence="11" key="1">
    <citation type="thesis" date="2020" institute="ProQuest LLC" country="789 East Eisenhower Parkway, Ann Arbor, MI, USA">
        <title>Comparative Genomics and Chromosome Evolution.</title>
        <authorList>
            <person name="Mudd A.B."/>
        </authorList>
    </citation>
    <scope>NUCLEOTIDE SEQUENCE</scope>
    <source>
        <strain evidence="11">237g6f4</strain>
        <tissue evidence="11">Blood</tissue>
    </source>
</reference>
<accession>A0AAV7C5M0</accession>
<sequence length="132" mass="14983">MAEEEDGLWRLLERAPIDWSEPWLAGLLGFHLLCFILTCISFRFYKLQIIHFLLMVGLVSCAEYINEVAAVNWRLYSRQQYFDSSGMFISLAFSAPLLCNTIIIVVSTANACVNYSMCPIHRHIGADLSSSL</sequence>
<evidence type="ECO:0000256" key="10">
    <source>
        <dbReference type="SAM" id="Phobius"/>
    </source>
</evidence>
<dbReference type="PANTHER" id="PTHR22593:SF2">
    <property type="entry name" value="TRANSMEMBRANE PROTEIN 18"/>
    <property type="match status" value="1"/>
</dbReference>
<evidence type="ECO:0000256" key="6">
    <source>
        <dbReference type="ARBA" id="ARBA00023054"/>
    </source>
</evidence>
<dbReference type="GO" id="GO:0003677">
    <property type="term" value="F:DNA binding"/>
    <property type="evidence" value="ECO:0007669"/>
    <property type="project" value="UniProtKB-KW"/>
</dbReference>
<keyword evidence="7" id="KW-0238">DNA-binding</keyword>
<keyword evidence="8 10" id="KW-0472">Membrane</keyword>
<dbReference type="EMBL" id="WNYA01000003">
    <property type="protein sequence ID" value="KAG8580287.1"/>
    <property type="molecule type" value="Genomic_DNA"/>
</dbReference>
<keyword evidence="5 10" id="KW-1133">Transmembrane helix</keyword>
<dbReference type="Proteomes" id="UP000824782">
    <property type="component" value="Unassembled WGS sequence"/>
</dbReference>
<evidence type="ECO:0000256" key="5">
    <source>
        <dbReference type="ARBA" id="ARBA00022989"/>
    </source>
</evidence>
<dbReference type="GO" id="GO:0031965">
    <property type="term" value="C:nuclear membrane"/>
    <property type="evidence" value="ECO:0007669"/>
    <property type="project" value="UniProtKB-SubCell"/>
</dbReference>
<comment type="similarity">
    <text evidence="2">Belongs to the TMEM18 family.</text>
</comment>
<feature type="transmembrane region" description="Helical" evidence="10">
    <location>
        <begin position="86"/>
        <end position="113"/>
    </location>
</feature>
<evidence type="ECO:0000256" key="8">
    <source>
        <dbReference type="ARBA" id="ARBA00023136"/>
    </source>
</evidence>
<evidence type="ECO:0000256" key="4">
    <source>
        <dbReference type="ARBA" id="ARBA00022692"/>
    </source>
</evidence>
<evidence type="ECO:0000313" key="11">
    <source>
        <dbReference type="EMBL" id="KAG8580287.1"/>
    </source>
</evidence>
<dbReference type="AlphaFoldDB" id="A0AAV7C5M0"/>
<keyword evidence="12" id="KW-1185">Reference proteome</keyword>
<dbReference type="PANTHER" id="PTHR22593">
    <property type="entry name" value="TRANSMEMBRANE PROTEIN 18"/>
    <property type="match status" value="1"/>
</dbReference>
<keyword evidence="9" id="KW-0539">Nucleus</keyword>